<reference evidence="3" key="2">
    <citation type="journal article" date="2017" name="Genome Announc.">
        <title>Draft genome sequence of Paludibacter jiangxiensis NM7(T), a propionate-producing fermentative bacterium.</title>
        <authorList>
            <person name="Qiu Y.-L."/>
            <person name="Tourlousse D.M."/>
            <person name="Matsuura N."/>
            <person name="Ohashi A."/>
            <person name="Sekiguchi Y."/>
        </authorList>
    </citation>
    <scope>NUCLEOTIDE SEQUENCE [LARGE SCALE GENOMIC DNA]</scope>
    <source>
        <strain evidence="3">NM7</strain>
    </source>
</reference>
<dbReference type="Proteomes" id="UP000076586">
    <property type="component" value="Unassembled WGS sequence"/>
</dbReference>
<dbReference type="Pfam" id="PF02541">
    <property type="entry name" value="Ppx-GppA"/>
    <property type="match status" value="1"/>
</dbReference>
<reference evidence="3" key="1">
    <citation type="submission" date="2016-04" db="EMBL/GenBank/DDBJ databases">
        <title>Draft genome sequence of Paludibacter jiangxiensis strain NM7.</title>
        <authorList>
            <person name="Qiu Y."/>
            <person name="Matsuura N."/>
            <person name="Ohashi A."/>
            <person name="Tourlousse M.D."/>
            <person name="Sekiguchi Y."/>
        </authorList>
    </citation>
    <scope>NUCLEOTIDE SEQUENCE [LARGE SCALE GENOMIC DNA]</scope>
    <source>
        <strain evidence="3">NM7</strain>
    </source>
</reference>
<keyword evidence="3" id="KW-1185">Reference proteome</keyword>
<dbReference type="InterPro" id="IPR050273">
    <property type="entry name" value="GppA/Ppx_hydrolase"/>
</dbReference>
<dbReference type="InterPro" id="IPR003695">
    <property type="entry name" value="Ppx_GppA_N"/>
</dbReference>
<proteinExistence type="predicted"/>
<dbReference type="CDD" id="cd24006">
    <property type="entry name" value="ASKHA_NBD_PPX_GppA"/>
    <property type="match status" value="1"/>
</dbReference>
<dbReference type="Gene3D" id="3.30.420.40">
    <property type="match status" value="1"/>
</dbReference>
<comment type="caution">
    <text evidence="2">The sequence shown here is derived from an EMBL/GenBank/DDBJ whole genome shotgun (WGS) entry which is preliminary data.</text>
</comment>
<protein>
    <submittedName>
        <fullName evidence="2">Exopolyphosphatase</fullName>
    </submittedName>
</protein>
<dbReference type="STRING" id="681398.PJIAN_3688"/>
<dbReference type="AlphaFoldDB" id="A0A171A7I4"/>
<feature type="domain" description="Ppx/GppA phosphatase N-terminal" evidence="1">
    <location>
        <begin position="56"/>
        <end position="322"/>
    </location>
</feature>
<dbReference type="PANTHER" id="PTHR30005:SF0">
    <property type="entry name" value="RETROGRADE REGULATION PROTEIN 2"/>
    <property type="match status" value="1"/>
</dbReference>
<gene>
    <name evidence="2" type="ORF">PJIAN_3688</name>
</gene>
<organism evidence="2 3">
    <name type="scientific">Paludibacter jiangxiensis</name>
    <dbReference type="NCBI Taxonomy" id="681398"/>
    <lineage>
        <taxon>Bacteria</taxon>
        <taxon>Pseudomonadati</taxon>
        <taxon>Bacteroidota</taxon>
        <taxon>Bacteroidia</taxon>
        <taxon>Bacteroidales</taxon>
        <taxon>Paludibacteraceae</taxon>
        <taxon>Paludibacter</taxon>
    </lineage>
</organism>
<evidence type="ECO:0000313" key="2">
    <source>
        <dbReference type="EMBL" id="GAT63362.1"/>
    </source>
</evidence>
<dbReference type="EMBL" id="BDCR01000003">
    <property type="protein sequence ID" value="GAT63362.1"/>
    <property type="molecule type" value="Genomic_DNA"/>
</dbReference>
<accession>A0A171A7I4</accession>
<name>A0A171A7I4_9BACT</name>
<dbReference type="PANTHER" id="PTHR30005">
    <property type="entry name" value="EXOPOLYPHOSPHATASE"/>
    <property type="match status" value="1"/>
</dbReference>
<evidence type="ECO:0000259" key="1">
    <source>
        <dbReference type="Pfam" id="PF02541"/>
    </source>
</evidence>
<sequence>MSYCRRWMSASLNLNKDVIILEQNFILFVVNKFQMEEQKIAAIDIGSNAVRLLISVVNEDDGGISFKKLMLLRVPLRLGEDTFSVGKITDKKIRKLIKLMKAFKHLMMVYEVESYRACATAAMREARNAAKVVAVVKEKAELDIEIIDGTEEARTIYESHVEDRLDRNGNYLYVDVGGGSTELSVISRGKLVESASFNIGTIRMLRNKVTGDELERMNDFLQSVKCQYSITEIIGSGGNINKLHKLAKLRKGDVLDIDKLQNIYQDMKQLSVEERMTRFELNPDRADVIIPASEIFLHIADQTNIRQIYVPTFGLVDGLLHTIYNTTQVEKIPL</sequence>
<evidence type="ECO:0000313" key="3">
    <source>
        <dbReference type="Proteomes" id="UP000076586"/>
    </source>
</evidence>
<dbReference type="Gene3D" id="3.30.420.150">
    <property type="entry name" value="Exopolyphosphatase. Domain 2"/>
    <property type="match status" value="1"/>
</dbReference>
<dbReference type="SUPFAM" id="SSF53067">
    <property type="entry name" value="Actin-like ATPase domain"/>
    <property type="match status" value="2"/>
</dbReference>
<dbReference type="GO" id="GO:0016462">
    <property type="term" value="F:pyrophosphatase activity"/>
    <property type="evidence" value="ECO:0007669"/>
    <property type="project" value="TreeGrafter"/>
</dbReference>
<dbReference type="InterPro" id="IPR043129">
    <property type="entry name" value="ATPase_NBD"/>
</dbReference>